<reference evidence="2" key="1">
    <citation type="journal article" date="2023" name="Mol. Phylogenet. Evol.">
        <title>Genome-scale phylogeny and comparative genomics of the fungal order Sordariales.</title>
        <authorList>
            <person name="Hensen N."/>
            <person name="Bonometti L."/>
            <person name="Westerberg I."/>
            <person name="Brannstrom I.O."/>
            <person name="Guillou S."/>
            <person name="Cros-Aarteil S."/>
            <person name="Calhoun S."/>
            <person name="Haridas S."/>
            <person name="Kuo A."/>
            <person name="Mondo S."/>
            <person name="Pangilinan J."/>
            <person name="Riley R."/>
            <person name="LaButti K."/>
            <person name="Andreopoulos B."/>
            <person name="Lipzen A."/>
            <person name="Chen C."/>
            <person name="Yan M."/>
            <person name="Daum C."/>
            <person name="Ng V."/>
            <person name="Clum A."/>
            <person name="Steindorff A."/>
            <person name="Ohm R.A."/>
            <person name="Martin F."/>
            <person name="Silar P."/>
            <person name="Natvig D.O."/>
            <person name="Lalanne C."/>
            <person name="Gautier V."/>
            <person name="Ament-Velasquez S.L."/>
            <person name="Kruys A."/>
            <person name="Hutchinson M.I."/>
            <person name="Powell A.J."/>
            <person name="Barry K."/>
            <person name="Miller A.N."/>
            <person name="Grigoriev I.V."/>
            <person name="Debuchy R."/>
            <person name="Gladieux P."/>
            <person name="Hiltunen Thoren M."/>
            <person name="Johannesson H."/>
        </authorList>
    </citation>
    <scope>NUCLEOTIDE SEQUENCE</scope>
    <source>
        <strain evidence="2">CBS 757.83</strain>
    </source>
</reference>
<proteinExistence type="predicted"/>
<name>A0AAN6T320_9PEZI</name>
<feature type="compositionally biased region" description="Pro residues" evidence="1">
    <location>
        <begin position="1"/>
        <end position="11"/>
    </location>
</feature>
<dbReference type="Proteomes" id="UP001305647">
    <property type="component" value="Unassembled WGS sequence"/>
</dbReference>
<sequence length="189" mass="20725">MNTATPPPPPPKEQEQEAHTAPPPPTTPQARLAYLYEDVTRLSQIAAPDIILHPADRDVHLQLPHHPHEQHPHPRPPLVGLAAAQQHEDELVARTGGTLRMDVESITVAADGGFGCVMGVLRVGGCCFLPFRNSGMEDGSGSGKASFGPRRRIEMPFCGVWRFDSMGRAVEHWENAADPETLVRWLRGE</sequence>
<dbReference type="InterPro" id="IPR032710">
    <property type="entry name" value="NTF2-like_dom_sf"/>
</dbReference>
<dbReference type="Gene3D" id="3.10.450.50">
    <property type="match status" value="1"/>
</dbReference>
<keyword evidence="3" id="KW-1185">Reference proteome</keyword>
<organism evidence="2 3">
    <name type="scientific">Parathielavia hyrcaniae</name>
    <dbReference type="NCBI Taxonomy" id="113614"/>
    <lineage>
        <taxon>Eukaryota</taxon>
        <taxon>Fungi</taxon>
        <taxon>Dikarya</taxon>
        <taxon>Ascomycota</taxon>
        <taxon>Pezizomycotina</taxon>
        <taxon>Sordariomycetes</taxon>
        <taxon>Sordariomycetidae</taxon>
        <taxon>Sordariales</taxon>
        <taxon>Chaetomiaceae</taxon>
        <taxon>Parathielavia</taxon>
    </lineage>
</organism>
<gene>
    <name evidence="2" type="ORF">N658DRAFT_469834</name>
</gene>
<dbReference type="AlphaFoldDB" id="A0AAN6T320"/>
<reference evidence="2" key="2">
    <citation type="submission" date="2023-05" db="EMBL/GenBank/DDBJ databases">
        <authorList>
            <consortium name="Lawrence Berkeley National Laboratory"/>
            <person name="Steindorff A."/>
            <person name="Hensen N."/>
            <person name="Bonometti L."/>
            <person name="Westerberg I."/>
            <person name="Brannstrom I.O."/>
            <person name="Guillou S."/>
            <person name="Cros-Aarteil S."/>
            <person name="Calhoun S."/>
            <person name="Haridas S."/>
            <person name="Kuo A."/>
            <person name="Mondo S."/>
            <person name="Pangilinan J."/>
            <person name="Riley R."/>
            <person name="Labutti K."/>
            <person name="Andreopoulos B."/>
            <person name="Lipzen A."/>
            <person name="Chen C."/>
            <person name="Yanf M."/>
            <person name="Daum C."/>
            <person name="Ng V."/>
            <person name="Clum A."/>
            <person name="Ohm R."/>
            <person name="Martin F."/>
            <person name="Silar P."/>
            <person name="Natvig D."/>
            <person name="Lalanne C."/>
            <person name="Gautier V."/>
            <person name="Ament-Velasquez S.L."/>
            <person name="Kruys A."/>
            <person name="Hutchinson M.I."/>
            <person name="Powell A.J."/>
            <person name="Barry K."/>
            <person name="Miller A.N."/>
            <person name="Grigoriev I.V."/>
            <person name="Debuchy R."/>
            <person name="Gladieux P."/>
            <person name="Thoren M.H."/>
            <person name="Johannesson H."/>
        </authorList>
    </citation>
    <scope>NUCLEOTIDE SEQUENCE</scope>
    <source>
        <strain evidence="2">CBS 757.83</strain>
    </source>
</reference>
<protein>
    <submittedName>
        <fullName evidence="2">Uncharacterized protein</fullName>
    </submittedName>
</protein>
<evidence type="ECO:0000256" key="1">
    <source>
        <dbReference type="SAM" id="MobiDB-lite"/>
    </source>
</evidence>
<feature type="region of interest" description="Disordered" evidence="1">
    <location>
        <begin position="1"/>
        <end position="29"/>
    </location>
</feature>
<dbReference type="SUPFAM" id="SSF54427">
    <property type="entry name" value="NTF2-like"/>
    <property type="match status" value="1"/>
</dbReference>
<evidence type="ECO:0000313" key="3">
    <source>
        <dbReference type="Proteomes" id="UP001305647"/>
    </source>
</evidence>
<comment type="caution">
    <text evidence="2">The sequence shown here is derived from an EMBL/GenBank/DDBJ whole genome shotgun (WGS) entry which is preliminary data.</text>
</comment>
<accession>A0AAN6T320</accession>
<dbReference type="EMBL" id="MU863632">
    <property type="protein sequence ID" value="KAK4102254.1"/>
    <property type="molecule type" value="Genomic_DNA"/>
</dbReference>
<evidence type="ECO:0000313" key="2">
    <source>
        <dbReference type="EMBL" id="KAK4102254.1"/>
    </source>
</evidence>